<evidence type="ECO:0000256" key="1">
    <source>
        <dbReference type="ARBA" id="ARBA00022801"/>
    </source>
</evidence>
<dbReference type="Proteomes" id="UP000317484">
    <property type="component" value="Unassembled WGS sequence"/>
</dbReference>
<sequence length="236" mass="24700">MTGLAGGRRGWPAALGVGLRRRGRWASALLGAAGLVLLLWGLPRSPEAALPRAAAPPSAQDLMVDPVAGAGGTGTATPTSAPQQSRPVHLDIPRIELRTDLVPVGLNPDGTVVVPPLVPGAPAAWYQYLASPGDPGPAVLLGHVDTYRGPAVFHRVHELRSGDAIEVQRADGRFVDFVVDAVHTYAKTEFPSEAVYGPSAEPVLRLLTCGGTFDRERRTYLSVVVVYASLGAAPGR</sequence>
<dbReference type="AlphaFoldDB" id="A0A521DXI7"/>
<dbReference type="GO" id="GO:0016787">
    <property type="term" value="F:hydrolase activity"/>
    <property type="evidence" value="ECO:0007669"/>
    <property type="project" value="UniProtKB-KW"/>
</dbReference>
<accession>A0A521DXI7</accession>
<organism evidence="4 5">
    <name type="scientific">Geodermatophilus aquaeductus</name>
    <dbReference type="NCBI Taxonomy" id="1564161"/>
    <lineage>
        <taxon>Bacteria</taxon>
        <taxon>Bacillati</taxon>
        <taxon>Actinomycetota</taxon>
        <taxon>Actinomycetes</taxon>
        <taxon>Geodermatophilales</taxon>
        <taxon>Geodermatophilaceae</taxon>
        <taxon>Geodermatophilus</taxon>
    </lineage>
</organism>
<dbReference type="Gene3D" id="2.40.260.10">
    <property type="entry name" value="Sortase"/>
    <property type="match status" value="1"/>
</dbReference>
<gene>
    <name evidence="4" type="ORF">SAMN06273567_1045</name>
</gene>
<dbReference type="RefSeq" id="WP_221888151.1">
    <property type="nucleotide sequence ID" value="NZ_FXTJ01000004.1"/>
</dbReference>
<reference evidence="4 5" key="1">
    <citation type="submission" date="2017-05" db="EMBL/GenBank/DDBJ databases">
        <authorList>
            <person name="Varghese N."/>
            <person name="Submissions S."/>
        </authorList>
    </citation>
    <scope>NUCLEOTIDE SEQUENCE [LARGE SCALE GENOMIC DNA]</scope>
    <source>
        <strain evidence="4 5">DSM 46834</strain>
    </source>
</reference>
<feature type="region of interest" description="Disordered" evidence="2">
    <location>
        <begin position="62"/>
        <end position="86"/>
    </location>
</feature>
<name>A0A521DXI7_9ACTN</name>
<keyword evidence="5" id="KW-1185">Reference proteome</keyword>
<dbReference type="NCBIfam" id="NF033748">
    <property type="entry name" value="class_F_sortase"/>
    <property type="match status" value="1"/>
</dbReference>
<keyword evidence="3" id="KW-0812">Transmembrane</keyword>
<dbReference type="SUPFAM" id="SSF63817">
    <property type="entry name" value="Sortase"/>
    <property type="match status" value="1"/>
</dbReference>
<proteinExistence type="predicted"/>
<dbReference type="InterPro" id="IPR023365">
    <property type="entry name" value="Sortase_dom-sf"/>
</dbReference>
<dbReference type="CDD" id="cd05829">
    <property type="entry name" value="Sortase_F"/>
    <property type="match status" value="1"/>
</dbReference>
<dbReference type="InterPro" id="IPR005754">
    <property type="entry name" value="Sortase"/>
</dbReference>
<dbReference type="EMBL" id="FXTJ01000004">
    <property type="protein sequence ID" value="SMO76433.1"/>
    <property type="molecule type" value="Genomic_DNA"/>
</dbReference>
<evidence type="ECO:0000313" key="5">
    <source>
        <dbReference type="Proteomes" id="UP000317484"/>
    </source>
</evidence>
<dbReference type="Pfam" id="PF04203">
    <property type="entry name" value="Sortase"/>
    <property type="match status" value="1"/>
</dbReference>
<keyword evidence="3" id="KW-0472">Membrane</keyword>
<keyword evidence="3" id="KW-1133">Transmembrane helix</keyword>
<evidence type="ECO:0000256" key="2">
    <source>
        <dbReference type="SAM" id="MobiDB-lite"/>
    </source>
</evidence>
<evidence type="ECO:0000313" key="4">
    <source>
        <dbReference type="EMBL" id="SMO76433.1"/>
    </source>
</evidence>
<protein>
    <submittedName>
        <fullName evidence="4">Sortase family protein</fullName>
    </submittedName>
</protein>
<dbReference type="InterPro" id="IPR042001">
    <property type="entry name" value="Sortase_F"/>
</dbReference>
<evidence type="ECO:0000256" key="3">
    <source>
        <dbReference type="SAM" id="Phobius"/>
    </source>
</evidence>
<keyword evidence="1" id="KW-0378">Hydrolase</keyword>
<feature type="transmembrane region" description="Helical" evidence="3">
    <location>
        <begin position="25"/>
        <end position="42"/>
    </location>
</feature>